<name>A0AA94IVX9_9BACT</name>
<dbReference type="InterPro" id="IPR011050">
    <property type="entry name" value="Pectin_lyase_fold/virulence"/>
</dbReference>
<evidence type="ECO:0000313" key="2">
    <source>
        <dbReference type="EMBL" id="SNS04292.1"/>
    </source>
</evidence>
<evidence type="ECO:0008006" key="4">
    <source>
        <dbReference type="Google" id="ProtNLM"/>
    </source>
</evidence>
<dbReference type="Proteomes" id="UP000198427">
    <property type="component" value="Unassembled WGS sequence"/>
</dbReference>
<comment type="caution">
    <text evidence="2">The sequence shown here is derived from an EMBL/GenBank/DDBJ whole genome shotgun (WGS) entry which is preliminary data.</text>
</comment>
<dbReference type="InterPro" id="IPR012334">
    <property type="entry name" value="Pectin_lyas_fold"/>
</dbReference>
<protein>
    <recommendedName>
        <fullName evidence="4">Right-handed parallel beta-helix repeat-containing protein</fullName>
    </recommendedName>
</protein>
<gene>
    <name evidence="2" type="ORF">SAMN06265364_13214</name>
</gene>
<dbReference type="EMBL" id="FZNZ01000032">
    <property type="protein sequence ID" value="SNS04292.1"/>
    <property type="molecule type" value="Genomic_DNA"/>
</dbReference>
<dbReference type="AlphaFoldDB" id="A0AA94IVX9"/>
<dbReference type="Gene3D" id="2.160.20.10">
    <property type="entry name" value="Single-stranded right-handed beta-helix, Pectin lyase-like"/>
    <property type="match status" value="1"/>
</dbReference>
<accession>A0AA94IVX9</accession>
<evidence type="ECO:0000313" key="3">
    <source>
        <dbReference type="Proteomes" id="UP000198427"/>
    </source>
</evidence>
<dbReference type="PROSITE" id="PS51257">
    <property type="entry name" value="PROKAR_LIPOPROTEIN"/>
    <property type="match status" value="1"/>
</dbReference>
<evidence type="ECO:0000256" key="1">
    <source>
        <dbReference type="SAM" id="SignalP"/>
    </source>
</evidence>
<proteinExistence type="predicted"/>
<keyword evidence="3" id="KW-1185">Reference proteome</keyword>
<reference evidence="2 3" key="1">
    <citation type="submission" date="2017-06" db="EMBL/GenBank/DDBJ databases">
        <authorList>
            <person name="Varghese N."/>
            <person name="Submissions S."/>
        </authorList>
    </citation>
    <scope>NUCLEOTIDE SEQUENCE [LARGE SCALE GENOMIC DNA]</scope>
    <source>
        <strain evidence="2 3">DSM 26989</strain>
    </source>
</reference>
<dbReference type="SUPFAM" id="SSF51126">
    <property type="entry name" value="Pectin lyase-like"/>
    <property type="match status" value="1"/>
</dbReference>
<keyword evidence="1" id="KW-0732">Signal</keyword>
<feature type="signal peptide" evidence="1">
    <location>
        <begin position="1"/>
        <end position="21"/>
    </location>
</feature>
<sequence>MMKKFSIFFFLSVVMLMVACTDDDTFTTSRSNLLSFSTDTLRLDTTFSNVPTSTKTFWVYNKSGDGLRLTNVRLAQGNQTGFRVNVDGIELSAENGYQVSNLEVRNKDSIQVFVEMTSPLNNALTPQELSDNLLFTLESGVQQKVNLSAYSWDAELIKGRKITTNTTLNSTKPIVFQDTLRVEAGATLTIPAGTTVYFSQKAALDVYGTLRCEGTAANPVTLRGDRLDKMFKYLPYDRVSGQWQGVRFHKDSYDNLLEHTDIHSTYNGILCDTATAARTKLTIANSTVHNCQGHGLQAINCKIVAYNTQFSNTLMDCADFVGGEVTLTHCTFAQFYPFDSNRGAALSFGNHIDNKDYPLQTLHVVNSLVTGYADVVLMGNNKEDVTANYHFYNCLLRTSKPKDSSLMARFTDVTWENSKDYPEGGSKQFVLVDGDKQNYDFHLKKAEKGEKYPAIDAGLALGDPRFATDHDGKQRDSKPDIGCYELIAN</sequence>
<organism evidence="2 3">
    <name type="scientific">Prevotella jejuni</name>
    <dbReference type="NCBI Taxonomy" id="1177574"/>
    <lineage>
        <taxon>Bacteria</taxon>
        <taxon>Pseudomonadati</taxon>
        <taxon>Bacteroidota</taxon>
        <taxon>Bacteroidia</taxon>
        <taxon>Bacteroidales</taxon>
        <taxon>Prevotellaceae</taxon>
        <taxon>Prevotella</taxon>
    </lineage>
</organism>
<feature type="chain" id="PRO_5041641940" description="Right-handed parallel beta-helix repeat-containing protein" evidence="1">
    <location>
        <begin position="22"/>
        <end position="489"/>
    </location>
</feature>